<dbReference type="Gene3D" id="2.40.50.140">
    <property type="entry name" value="Nucleic acid-binding proteins"/>
    <property type="match status" value="1"/>
</dbReference>
<dbReference type="Pfam" id="PF00436">
    <property type="entry name" value="SSB"/>
    <property type="match status" value="1"/>
</dbReference>
<gene>
    <name evidence="4" type="ORF">P6F46_16385</name>
</gene>
<organism evidence="4 5">
    <name type="scientific">Bacillus shihchuchen</name>
    <dbReference type="NCBI Taxonomy" id="3036942"/>
    <lineage>
        <taxon>Bacteria</taxon>
        <taxon>Bacillati</taxon>
        <taxon>Bacillota</taxon>
        <taxon>Bacilli</taxon>
        <taxon>Bacillales</taxon>
        <taxon>Bacillaceae</taxon>
        <taxon>Bacillus</taxon>
        <taxon>Bacillus cereus group</taxon>
    </lineage>
</organism>
<sequence length="133" mass="15140">MMNRVVLIGRLTKEPELYYTKQGVAYARVCVAVNRGFRNSLGEQQVDFINCVVWRKSAENVTEYCKKGSLVGITGRIHTRNYEDDQGKRIYITEVLIESITFLEKRREGASKKMGLGELGGKIKYDDGKKSAR</sequence>
<proteinExistence type="inferred from homology"/>
<evidence type="ECO:0000313" key="5">
    <source>
        <dbReference type="Proteomes" id="UP001229716"/>
    </source>
</evidence>
<dbReference type="HAMAP" id="MF_00984">
    <property type="entry name" value="SSB"/>
    <property type="match status" value="1"/>
</dbReference>
<comment type="caution">
    <text evidence="4">The sequence shown here is derived from an EMBL/GenBank/DDBJ whole genome shotgun (WGS) entry which is preliminary data.</text>
</comment>
<comment type="caution">
    <text evidence="2">Lacks conserved residue(s) required for the propagation of feature annotation.</text>
</comment>
<dbReference type="GO" id="GO:0003677">
    <property type="term" value="F:DNA binding"/>
    <property type="evidence" value="ECO:0007669"/>
    <property type="project" value="UniProtKB-KW"/>
</dbReference>
<dbReference type="CDD" id="cd04496">
    <property type="entry name" value="SSB_OBF"/>
    <property type="match status" value="1"/>
</dbReference>
<protein>
    <recommendedName>
        <fullName evidence="2 3">Single-stranded DNA-binding protein</fullName>
        <shortName evidence="2">SSB</shortName>
    </recommendedName>
</protein>
<dbReference type="NCBIfam" id="NF005242">
    <property type="entry name" value="PRK06752.1"/>
    <property type="match status" value="1"/>
</dbReference>
<dbReference type="EMBL" id="JASWHZ010000001">
    <property type="protein sequence ID" value="MDL2418307.1"/>
    <property type="molecule type" value="Genomic_DNA"/>
</dbReference>
<dbReference type="NCBIfam" id="TIGR00621">
    <property type="entry name" value="ssb"/>
    <property type="match status" value="1"/>
</dbReference>
<keyword evidence="5" id="KW-1185">Reference proteome</keyword>
<evidence type="ECO:0000256" key="1">
    <source>
        <dbReference type="ARBA" id="ARBA00023125"/>
    </source>
</evidence>
<dbReference type="SUPFAM" id="SSF50249">
    <property type="entry name" value="Nucleic acid-binding proteins"/>
    <property type="match status" value="1"/>
</dbReference>
<evidence type="ECO:0000313" key="4">
    <source>
        <dbReference type="EMBL" id="MDL2418307.1"/>
    </source>
</evidence>
<dbReference type="InterPro" id="IPR012340">
    <property type="entry name" value="NA-bd_OB-fold"/>
</dbReference>
<dbReference type="PIRSF" id="PIRSF002070">
    <property type="entry name" value="SSB"/>
    <property type="match status" value="1"/>
</dbReference>
<dbReference type="InterPro" id="IPR000424">
    <property type="entry name" value="Primosome_PriB/ssb"/>
</dbReference>
<dbReference type="Proteomes" id="UP001229716">
    <property type="component" value="Unassembled WGS sequence"/>
</dbReference>
<dbReference type="PANTHER" id="PTHR10302">
    <property type="entry name" value="SINGLE-STRANDED DNA-BINDING PROTEIN"/>
    <property type="match status" value="1"/>
</dbReference>
<dbReference type="InterPro" id="IPR011344">
    <property type="entry name" value="ssDNA-bd"/>
</dbReference>
<dbReference type="PROSITE" id="PS50935">
    <property type="entry name" value="SSB"/>
    <property type="match status" value="1"/>
</dbReference>
<evidence type="ECO:0000256" key="2">
    <source>
        <dbReference type="HAMAP-Rule" id="MF_00984"/>
    </source>
</evidence>
<evidence type="ECO:0000256" key="3">
    <source>
        <dbReference type="PIRNR" id="PIRNR002070"/>
    </source>
</evidence>
<keyword evidence="1 2" id="KW-0238">DNA-binding</keyword>
<name>A0ABT7KWR8_9BACI</name>
<comment type="subunit">
    <text evidence="2">Homotetramer.</text>
</comment>
<reference evidence="4 5" key="1">
    <citation type="journal article" date="2023" name="Int. J. Mol. Sci.">
        <title>Pathogenicity and Genomic Characterization of a Novel Genospecies, Bacillus shihchuchen, of the Bacillus cereus Group Isolated from Chinese Softshell Turtle (Pelodiscus sinensis).</title>
        <authorList>
            <person name="Cheng L.W."/>
            <person name="Byadgi O.V."/>
            <person name="Tsai C.E."/>
            <person name="Wang P.C."/>
            <person name="Chen S.C."/>
        </authorList>
    </citation>
    <scope>NUCLEOTIDE SEQUENCE [LARGE SCALE GENOMIC DNA]</scope>
    <source>
        <strain evidence="4 5">QF108-045</strain>
    </source>
</reference>
<dbReference type="PANTHER" id="PTHR10302:SF27">
    <property type="entry name" value="SINGLE-STRANDED DNA-BINDING PROTEIN"/>
    <property type="match status" value="1"/>
</dbReference>
<accession>A0ABT7KWR8</accession>